<evidence type="ECO:0000313" key="4">
    <source>
        <dbReference type="Proteomes" id="UP000065734"/>
    </source>
</evidence>
<dbReference type="PROSITE" id="PS50075">
    <property type="entry name" value="CARRIER"/>
    <property type="match status" value="1"/>
</dbReference>
<dbReference type="Proteomes" id="UP000065734">
    <property type="component" value="Chromosome I"/>
</dbReference>
<dbReference type="Pfam" id="PF00550">
    <property type="entry name" value="PP-binding"/>
    <property type="match status" value="1"/>
</dbReference>
<dbReference type="EMBL" id="AP014854">
    <property type="protein sequence ID" value="BAR98602.1"/>
    <property type="molecule type" value="Genomic_DNA"/>
</dbReference>
<evidence type="ECO:0000313" key="3">
    <source>
        <dbReference type="EMBL" id="CUU44054.1"/>
    </source>
</evidence>
<accession>A0A0H5B8R1</accession>
<proteinExistence type="predicted"/>
<evidence type="ECO:0000313" key="2">
    <source>
        <dbReference type="EMBL" id="BAR98602.1"/>
    </source>
</evidence>
<dbReference type="RefSeq" id="WP_055036145.1">
    <property type="nucleotide sequence ID" value="NZ_AP014854.2"/>
</dbReference>
<dbReference type="InterPro" id="IPR036736">
    <property type="entry name" value="ACP-like_sf"/>
</dbReference>
<dbReference type="EMBL" id="LN907867">
    <property type="protein sequence ID" value="CUU44054.1"/>
    <property type="molecule type" value="Genomic_DNA"/>
</dbReference>
<dbReference type="Gene3D" id="1.10.1200.10">
    <property type="entry name" value="ACP-like"/>
    <property type="match status" value="1"/>
</dbReference>
<name>A0A0H5B8R1_BLAVI</name>
<dbReference type="SUPFAM" id="SSF47336">
    <property type="entry name" value="ACP-like"/>
    <property type="match status" value="1"/>
</dbReference>
<gene>
    <name evidence="3" type="primary">acpP_1</name>
    <name evidence="2" type="ORF">BV133_1009</name>
    <name evidence="3" type="ORF">BVIRIDIS_31000</name>
</gene>
<sequence length="89" mass="9865">MQPIRERIADTILKSLRLTQPPASLEGLNLLREVGISSVDALEILIGIEVEFGVEIPDEDLRSDLLESLDVLEAYVRRRLAAEPPSATQ</sequence>
<feature type="domain" description="Carrier" evidence="1">
    <location>
        <begin position="2"/>
        <end position="80"/>
    </location>
</feature>
<dbReference type="STRING" id="1079.BVIR_333"/>
<dbReference type="AlphaFoldDB" id="A0A0H5B8R1"/>
<reference evidence="4" key="3">
    <citation type="journal article" date="2016" name="Genome Announc.">
        <title>Revised genome sequence of the purple photosynthetic bacterium Blastochloris viridis.</title>
        <authorList>
            <person name="Liu L.N."/>
            <person name="Faulkner M."/>
            <person name="Liu X."/>
            <person name="Huang F."/>
            <person name="Darby A.C."/>
            <person name="Hall N."/>
        </authorList>
    </citation>
    <scope>NUCLEOTIDE SEQUENCE [LARGE SCALE GENOMIC DNA]</scope>
    <source>
        <strain evidence="4">ATCC 19567 / DSM 133 / F</strain>
    </source>
</reference>
<keyword evidence="4" id="KW-1185">Reference proteome</keyword>
<dbReference type="InterPro" id="IPR009081">
    <property type="entry name" value="PP-bd_ACP"/>
</dbReference>
<protein>
    <submittedName>
        <fullName evidence="3">Acyl carrier protein AcpP</fullName>
    </submittedName>
</protein>
<dbReference type="KEGG" id="bvr:BVIR_333"/>
<evidence type="ECO:0000259" key="1">
    <source>
        <dbReference type="PROSITE" id="PS50075"/>
    </source>
</evidence>
<reference evidence="2" key="1">
    <citation type="journal article" date="2015" name="Genome Announc.">
        <title>Complete Genome Sequence of the Bacteriochlorophyll b-Producing Photosynthetic Bacterium Blastochloris viridis.</title>
        <authorList>
            <person name="Tsukatani Y."/>
            <person name="Hirose Y."/>
            <person name="Harada J."/>
            <person name="Misawa N."/>
            <person name="Mori K."/>
            <person name="Inoue K."/>
            <person name="Tamiaki H."/>
        </authorList>
    </citation>
    <scope>NUCLEOTIDE SEQUENCE [LARGE SCALE GENOMIC DNA]</scope>
    <source>
        <strain evidence="2">DSM 133</strain>
    </source>
</reference>
<organism evidence="3 4">
    <name type="scientific">Blastochloris viridis</name>
    <name type="common">Rhodopseudomonas viridis</name>
    <dbReference type="NCBI Taxonomy" id="1079"/>
    <lineage>
        <taxon>Bacteria</taxon>
        <taxon>Pseudomonadati</taxon>
        <taxon>Pseudomonadota</taxon>
        <taxon>Alphaproteobacteria</taxon>
        <taxon>Hyphomicrobiales</taxon>
        <taxon>Blastochloridaceae</taxon>
        <taxon>Blastochloris</taxon>
    </lineage>
</organism>
<reference evidence="3" key="2">
    <citation type="submission" date="2015-11" db="EMBL/GenBank/DDBJ databases">
        <authorList>
            <person name="Zhang Y."/>
            <person name="Guo Z."/>
        </authorList>
    </citation>
    <scope>NUCLEOTIDE SEQUENCE</scope>
    <source>
        <strain evidence="3">1</strain>
    </source>
</reference>